<accession>A0A3M7RI75</accession>
<dbReference type="EMBL" id="REGN01003348">
    <property type="protein sequence ID" value="RNA23144.1"/>
    <property type="molecule type" value="Genomic_DNA"/>
</dbReference>
<reference evidence="1 2" key="1">
    <citation type="journal article" date="2018" name="Sci. Rep.">
        <title>Genomic signatures of local adaptation to the degree of environmental predictability in rotifers.</title>
        <authorList>
            <person name="Franch-Gras L."/>
            <person name="Hahn C."/>
            <person name="Garcia-Roger E.M."/>
            <person name="Carmona M.J."/>
            <person name="Serra M."/>
            <person name="Gomez A."/>
        </authorList>
    </citation>
    <scope>NUCLEOTIDE SEQUENCE [LARGE SCALE GENOMIC DNA]</scope>
    <source>
        <strain evidence="1">HYR1</strain>
    </source>
</reference>
<sequence length="63" mass="7419">MIQLKEFGDTNQRRLTKQLMKIKARESFLTNLYFYDGLMLKSDSYHSKAKCNFAPQKTQAIID</sequence>
<name>A0A3M7RI75_BRAPC</name>
<protein>
    <submittedName>
        <fullName evidence="1">Uncharacterized protein</fullName>
    </submittedName>
</protein>
<organism evidence="1 2">
    <name type="scientific">Brachionus plicatilis</name>
    <name type="common">Marine rotifer</name>
    <name type="synonym">Brachionus muelleri</name>
    <dbReference type="NCBI Taxonomy" id="10195"/>
    <lineage>
        <taxon>Eukaryota</taxon>
        <taxon>Metazoa</taxon>
        <taxon>Spiralia</taxon>
        <taxon>Gnathifera</taxon>
        <taxon>Rotifera</taxon>
        <taxon>Eurotatoria</taxon>
        <taxon>Monogononta</taxon>
        <taxon>Pseudotrocha</taxon>
        <taxon>Ploima</taxon>
        <taxon>Brachionidae</taxon>
        <taxon>Brachionus</taxon>
    </lineage>
</organism>
<gene>
    <name evidence="1" type="ORF">BpHYR1_020232</name>
</gene>
<evidence type="ECO:0000313" key="1">
    <source>
        <dbReference type="EMBL" id="RNA23144.1"/>
    </source>
</evidence>
<keyword evidence="2" id="KW-1185">Reference proteome</keyword>
<dbReference type="AlphaFoldDB" id="A0A3M7RI75"/>
<dbReference type="Proteomes" id="UP000276133">
    <property type="component" value="Unassembled WGS sequence"/>
</dbReference>
<proteinExistence type="predicted"/>
<comment type="caution">
    <text evidence="1">The sequence shown here is derived from an EMBL/GenBank/DDBJ whole genome shotgun (WGS) entry which is preliminary data.</text>
</comment>
<evidence type="ECO:0000313" key="2">
    <source>
        <dbReference type="Proteomes" id="UP000276133"/>
    </source>
</evidence>